<keyword evidence="3" id="KW-1185">Reference proteome</keyword>
<gene>
    <name evidence="2" type="ORF">SAMN04488047_101104</name>
</gene>
<accession>A0A1I5KH28</accession>
<keyword evidence="1" id="KW-1133">Transmembrane helix</keyword>
<reference evidence="2 3" key="1">
    <citation type="submission" date="2016-10" db="EMBL/GenBank/DDBJ databases">
        <authorList>
            <person name="de Groot N.N."/>
        </authorList>
    </citation>
    <scope>NUCLEOTIDE SEQUENCE [LARGE SCALE GENOMIC DNA]</scope>
    <source>
        <strain evidence="2 3">DSM 19547</strain>
    </source>
</reference>
<dbReference type="AlphaFoldDB" id="A0A1I5KH28"/>
<name>A0A1I5KH28_9RHOB</name>
<evidence type="ECO:0000313" key="3">
    <source>
        <dbReference type="Proteomes" id="UP000199356"/>
    </source>
</evidence>
<dbReference type="RefSeq" id="WP_093416284.1">
    <property type="nucleotide sequence ID" value="NZ_FOXA01000001.1"/>
</dbReference>
<keyword evidence="1" id="KW-0472">Membrane</keyword>
<evidence type="ECO:0000313" key="2">
    <source>
        <dbReference type="EMBL" id="SFO84329.1"/>
    </source>
</evidence>
<protein>
    <submittedName>
        <fullName evidence="2">Cbb3-type cytochrome oxidase component FixQ</fullName>
    </submittedName>
</protein>
<feature type="transmembrane region" description="Helical" evidence="1">
    <location>
        <begin position="12"/>
        <end position="30"/>
    </location>
</feature>
<dbReference type="Proteomes" id="UP000199356">
    <property type="component" value="Unassembled WGS sequence"/>
</dbReference>
<proteinExistence type="predicted"/>
<dbReference type="CDD" id="cd01324">
    <property type="entry name" value="cbb3_Oxidase_CcoQ"/>
    <property type="match status" value="1"/>
</dbReference>
<dbReference type="Pfam" id="PF05545">
    <property type="entry name" value="FixQ"/>
    <property type="match status" value="1"/>
</dbReference>
<sequence>MNYHILREIADSWVLLALVLFFLGTIAWAFRPGSRGTHQDAGNVPFRHEDAPKPDCRTCENCTCDVPPAFVKEVRK</sequence>
<organism evidence="2 3">
    <name type="scientific">Tranquillimonas alkanivorans</name>
    <dbReference type="NCBI Taxonomy" id="441119"/>
    <lineage>
        <taxon>Bacteria</taxon>
        <taxon>Pseudomonadati</taxon>
        <taxon>Pseudomonadota</taxon>
        <taxon>Alphaproteobacteria</taxon>
        <taxon>Rhodobacterales</taxon>
        <taxon>Roseobacteraceae</taxon>
        <taxon>Tranquillimonas</taxon>
    </lineage>
</organism>
<dbReference type="OrthoDB" id="9801588at2"/>
<dbReference type="InterPro" id="IPR008621">
    <property type="entry name" value="Cbb3-typ_cyt_oxidase_comp"/>
</dbReference>
<dbReference type="EMBL" id="FOXA01000001">
    <property type="protein sequence ID" value="SFO84329.1"/>
    <property type="molecule type" value="Genomic_DNA"/>
</dbReference>
<evidence type="ECO:0000256" key="1">
    <source>
        <dbReference type="SAM" id="Phobius"/>
    </source>
</evidence>
<dbReference type="STRING" id="441119.SAMN04488047_101104"/>
<keyword evidence="1" id="KW-0812">Transmembrane</keyword>